<evidence type="ECO:0000256" key="7">
    <source>
        <dbReference type="RuleBase" id="RU367113"/>
    </source>
</evidence>
<comment type="catalytic activity">
    <reaction evidence="3">
        <text>a 5'-end (N(7)-methyl 5'-triphosphoguanosine)-ribonucleoside-ribonucleotide in mRNA + H2O = a (N(7)-methyl 5'-triphosphoguanosine)-nucleoside + a 5'-end phospho-ribonucleoside in mRNA + H(+)</text>
        <dbReference type="Rhea" id="RHEA:66928"/>
        <dbReference type="Rhea" id="RHEA-COMP:15692"/>
        <dbReference type="Rhea" id="RHEA-COMP:17313"/>
        <dbReference type="ChEBI" id="CHEBI:15377"/>
        <dbReference type="ChEBI" id="CHEBI:15378"/>
        <dbReference type="ChEBI" id="CHEBI:138282"/>
        <dbReference type="ChEBI" id="CHEBI:172876"/>
        <dbReference type="ChEBI" id="CHEBI:172877"/>
    </reaction>
    <physiologicalReaction direction="left-to-right" evidence="3">
        <dbReference type="Rhea" id="RHEA:66929"/>
    </physiologicalReaction>
</comment>
<evidence type="ECO:0000313" key="11">
    <source>
        <dbReference type="Proteomes" id="UP000799437"/>
    </source>
</evidence>
<gene>
    <name evidence="10" type="ORF">EJ05DRAFT_539809</name>
</gene>
<feature type="region of interest" description="Disordered" evidence="8">
    <location>
        <begin position="224"/>
        <end position="247"/>
    </location>
</feature>
<dbReference type="GO" id="GO:0005634">
    <property type="term" value="C:nucleus"/>
    <property type="evidence" value="ECO:0007669"/>
    <property type="project" value="UniProtKB-SubCell"/>
</dbReference>
<keyword evidence="7" id="KW-0540">Nuclease</keyword>
<comment type="similarity">
    <text evidence="2 7">Belongs to the DXO/Dom3Z family.</text>
</comment>
<keyword evidence="7" id="KW-0479">Metal-binding</keyword>
<comment type="catalytic activity">
    <reaction evidence="4">
        <text>a 5'-end triphospho-ribonucleoside in mRNA + H2O = a 5'-end phospho-ribonucleoside in mRNA + diphosphate + H(+)</text>
        <dbReference type="Rhea" id="RHEA:78683"/>
        <dbReference type="Rhea" id="RHEA-COMP:15692"/>
        <dbReference type="Rhea" id="RHEA-COMP:17164"/>
        <dbReference type="ChEBI" id="CHEBI:15377"/>
        <dbReference type="ChEBI" id="CHEBI:15378"/>
        <dbReference type="ChEBI" id="CHEBI:33019"/>
        <dbReference type="ChEBI" id="CHEBI:138282"/>
        <dbReference type="ChEBI" id="CHEBI:167618"/>
    </reaction>
    <physiologicalReaction direction="left-to-right" evidence="4">
        <dbReference type="Rhea" id="RHEA:78684"/>
    </physiologicalReaction>
</comment>
<dbReference type="InterPro" id="IPR039039">
    <property type="entry name" value="RAI1-like_fam"/>
</dbReference>
<dbReference type="EMBL" id="ML996576">
    <property type="protein sequence ID" value="KAF2755974.1"/>
    <property type="molecule type" value="Genomic_DNA"/>
</dbReference>
<dbReference type="GO" id="GO:0110155">
    <property type="term" value="P:NAD-cap decapping"/>
    <property type="evidence" value="ECO:0007669"/>
    <property type="project" value="TreeGrafter"/>
</dbReference>
<dbReference type="GO" id="GO:0046872">
    <property type="term" value="F:metal ion binding"/>
    <property type="evidence" value="ECO:0007669"/>
    <property type="project" value="UniProtKB-KW"/>
</dbReference>
<keyword evidence="7" id="KW-0539">Nucleus</keyword>
<dbReference type="GO" id="GO:0003723">
    <property type="term" value="F:RNA binding"/>
    <property type="evidence" value="ECO:0007669"/>
    <property type="project" value="UniProtKB-KW"/>
</dbReference>
<dbReference type="RefSeq" id="XP_033598425.1">
    <property type="nucleotide sequence ID" value="XM_033749549.1"/>
</dbReference>
<dbReference type="Proteomes" id="UP000799437">
    <property type="component" value="Unassembled WGS sequence"/>
</dbReference>
<dbReference type="PANTHER" id="PTHR12395:SF9">
    <property type="entry name" value="DECAPPING AND EXORIBONUCLEASE PROTEIN"/>
    <property type="match status" value="1"/>
</dbReference>
<evidence type="ECO:0000256" key="3">
    <source>
        <dbReference type="ARBA" id="ARBA00044676"/>
    </source>
</evidence>
<dbReference type="OrthoDB" id="5853397at2759"/>
<evidence type="ECO:0000256" key="5">
    <source>
        <dbReference type="ARBA" id="ARBA00046211"/>
    </source>
</evidence>
<dbReference type="InterPro" id="IPR013961">
    <property type="entry name" value="RAI1"/>
</dbReference>
<dbReference type="GO" id="GO:0004518">
    <property type="term" value="F:nuclease activity"/>
    <property type="evidence" value="ECO:0007669"/>
    <property type="project" value="UniProtKB-KW"/>
</dbReference>
<dbReference type="GO" id="GO:0005829">
    <property type="term" value="C:cytosol"/>
    <property type="evidence" value="ECO:0007669"/>
    <property type="project" value="TreeGrafter"/>
</dbReference>
<keyword evidence="11" id="KW-1185">Reference proteome</keyword>
<evidence type="ECO:0000256" key="2">
    <source>
        <dbReference type="ARBA" id="ARBA00006562"/>
    </source>
</evidence>
<evidence type="ECO:0000256" key="1">
    <source>
        <dbReference type="ARBA" id="ARBA00001968"/>
    </source>
</evidence>
<protein>
    <recommendedName>
        <fullName evidence="7">Decapping nuclease</fullName>
        <ecNumber evidence="7">3.6.1.-</ecNumber>
    </recommendedName>
</protein>
<feature type="domain" description="RAI1-like" evidence="9">
    <location>
        <begin position="20"/>
        <end position="380"/>
    </location>
</feature>
<evidence type="ECO:0000256" key="8">
    <source>
        <dbReference type="SAM" id="MobiDB-lite"/>
    </source>
</evidence>
<dbReference type="AlphaFoldDB" id="A0A6A6W1U4"/>
<reference evidence="10" key="1">
    <citation type="journal article" date="2020" name="Stud. Mycol.">
        <title>101 Dothideomycetes genomes: a test case for predicting lifestyles and emergence of pathogens.</title>
        <authorList>
            <person name="Haridas S."/>
            <person name="Albert R."/>
            <person name="Binder M."/>
            <person name="Bloem J."/>
            <person name="Labutti K."/>
            <person name="Salamov A."/>
            <person name="Andreopoulos B."/>
            <person name="Baker S."/>
            <person name="Barry K."/>
            <person name="Bills G."/>
            <person name="Bluhm B."/>
            <person name="Cannon C."/>
            <person name="Castanera R."/>
            <person name="Culley D."/>
            <person name="Daum C."/>
            <person name="Ezra D."/>
            <person name="Gonzalez J."/>
            <person name="Henrissat B."/>
            <person name="Kuo A."/>
            <person name="Liang C."/>
            <person name="Lipzen A."/>
            <person name="Lutzoni F."/>
            <person name="Magnuson J."/>
            <person name="Mondo S."/>
            <person name="Nolan M."/>
            <person name="Ohm R."/>
            <person name="Pangilinan J."/>
            <person name="Park H.-J."/>
            <person name="Ramirez L."/>
            <person name="Alfaro M."/>
            <person name="Sun H."/>
            <person name="Tritt A."/>
            <person name="Yoshinaga Y."/>
            <person name="Zwiers L.-H."/>
            <person name="Turgeon B."/>
            <person name="Goodwin S."/>
            <person name="Spatafora J."/>
            <person name="Crous P."/>
            <person name="Grigoriev I."/>
        </authorList>
    </citation>
    <scope>NUCLEOTIDE SEQUENCE</scope>
    <source>
        <strain evidence="10">CBS 121739</strain>
    </source>
</reference>
<proteinExistence type="inferred from homology"/>
<comment type="function">
    <text evidence="5">Decapping enzyme for NAD-capped RNAs: specifically hydrolyzes the nicotinamide adenine dinucleotide (NAD) cap from a subset of RNAs by removing the entire NAD moiety from the 5'-end of an NAD-capped RNA. The NAD-cap is present at the 5'-end of some RNAs and snoRNAs. In contrast to the canonical 5'-end N7 methylguanosine (m7G) cap, the NAD cap promotes mRNA decay. Also acts as a non-canonical decapping enzyme that removes the entire cap structure of m7G capped or incompletely capped RNAs. Has decapping activity toward incomplete 5'-end m7G cap mRNAs such as unmethylated 5'-end-capped RNA (cap0), while it has no activity toward 2'-O-ribose methylated m7G cap (cap1). Also possesses RNA 5'-pyrophosphohydrolase activity by hydrolyzing the 5'-end triphosphate to release pyrophosphates. Stimulates exoribonuclease activity of Rat1, allowing it to degrade RNAs with stable secondary structure more effectively.</text>
</comment>
<evidence type="ECO:0000313" key="10">
    <source>
        <dbReference type="EMBL" id="KAF2755974.1"/>
    </source>
</evidence>
<comment type="subcellular location">
    <subcellularLocation>
        <location evidence="7">Nucleus</location>
    </subcellularLocation>
</comment>
<dbReference type="PANTHER" id="PTHR12395">
    <property type="entry name" value="DOM-3 RELATED"/>
    <property type="match status" value="1"/>
</dbReference>
<accession>A0A6A6W1U4</accession>
<keyword evidence="7" id="KW-0547">Nucleotide-binding</keyword>
<keyword evidence="7" id="KW-0378">Hydrolase</keyword>
<evidence type="ECO:0000259" key="9">
    <source>
        <dbReference type="Pfam" id="PF08652"/>
    </source>
</evidence>
<comment type="catalytic activity">
    <reaction evidence="6">
        <text>a 5'-end NAD(+)-phospho-ribonucleoside in mRNA + H2O = a 5'-end phospho-ribonucleoside in mRNA + NAD(+) + H(+)</text>
        <dbReference type="Rhea" id="RHEA:60880"/>
        <dbReference type="Rhea" id="RHEA-COMP:15692"/>
        <dbReference type="Rhea" id="RHEA-COMP:15698"/>
        <dbReference type="ChEBI" id="CHEBI:15377"/>
        <dbReference type="ChEBI" id="CHEBI:15378"/>
        <dbReference type="ChEBI" id="CHEBI:57540"/>
        <dbReference type="ChEBI" id="CHEBI:138282"/>
        <dbReference type="ChEBI" id="CHEBI:144029"/>
    </reaction>
    <physiologicalReaction direction="left-to-right" evidence="6">
        <dbReference type="Rhea" id="RHEA:60881"/>
    </physiologicalReaction>
</comment>
<dbReference type="GO" id="GO:0000166">
    <property type="term" value="F:nucleotide binding"/>
    <property type="evidence" value="ECO:0007669"/>
    <property type="project" value="UniProtKB-KW"/>
</dbReference>
<keyword evidence="7" id="KW-0694">RNA-binding</keyword>
<evidence type="ECO:0000256" key="6">
    <source>
        <dbReference type="ARBA" id="ARBA00048124"/>
    </source>
</evidence>
<dbReference type="GeneID" id="54490603"/>
<comment type="cofactor">
    <cofactor evidence="1 7">
        <name>a divalent metal cation</name>
        <dbReference type="ChEBI" id="CHEBI:60240"/>
    </cofactor>
</comment>
<evidence type="ECO:0000256" key="4">
    <source>
        <dbReference type="ARBA" id="ARBA00044692"/>
    </source>
</evidence>
<organism evidence="10 11">
    <name type="scientific">Pseudovirgaria hyperparasitica</name>
    <dbReference type="NCBI Taxonomy" id="470096"/>
    <lineage>
        <taxon>Eukaryota</taxon>
        <taxon>Fungi</taxon>
        <taxon>Dikarya</taxon>
        <taxon>Ascomycota</taxon>
        <taxon>Pezizomycotina</taxon>
        <taxon>Dothideomycetes</taxon>
        <taxon>Dothideomycetes incertae sedis</taxon>
        <taxon>Acrospermales</taxon>
        <taxon>Acrospermaceae</taxon>
        <taxon>Pseudovirgaria</taxon>
    </lineage>
</organism>
<sequence length="394" mass="44919">MSTFDVIPIARFAGSSAAIKRPREIACFSYDSEHKFRLDDSSINYYYPPALPADLNAGFETFNNLREDQKGDEHIDSLLKTIMALEKKEGKKCEADFVTWRGMMTKIMAAPFDMFSEFEMYATCYQGTIFIEEDYQWHLDQRAKQLTQKSRRQHSASQELMQYWGYKFETLALIPDIWDNVSREYIESRPSLPVSNKAQYCSVVRTAIGTSSMVIGGEVDALWDSKPSKPSPDPTSTSTFSLQDDPSTDEPINWVELKTAIWPATTGEMLTFERKLLKFWIQSFLLGVPRIIVGFRDRHGILRSLEELQTHSLPGMVKRQHASWDGNTCVNFAAGFLAYLKETVTTPEKYRIRRTKGSPTIEVVKLPSALGDYSHILSAEFVQWREEGGNETSG</sequence>
<dbReference type="GO" id="GO:0000956">
    <property type="term" value="P:nuclear-transcribed mRNA catabolic process"/>
    <property type="evidence" value="ECO:0007669"/>
    <property type="project" value="TreeGrafter"/>
</dbReference>
<dbReference type="GO" id="GO:0034353">
    <property type="term" value="F:mRNA 5'-diphosphatase activity"/>
    <property type="evidence" value="ECO:0007669"/>
    <property type="project" value="TreeGrafter"/>
</dbReference>
<dbReference type="EC" id="3.6.1.-" evidence="7"/>
<name>A0A6A6W1U4_9PEZI</name>
<dbReference type="Pfam" id="PF08652">
    <property type="entry name" value="RAI1"/>
    <property type="match status" value="1"/>
</dbReference>